<evidence type="ECO:0000256" key="1">
    <source>
        <dbReference type="ARBA" id="ARBA00022490"/>
    </source>
</evidence>
<dbReference type="InterPro" id="IPR002121">
    <property type="entry name" value="HRDC_dom"/>
</dbReference>
<dbReference type="RefSeq" id="WP_074864962.1">
    <property type="nucleotide sequence ID" value="NZ_FOAS01000002.1"/>
</dbReference>
<dbReference type="NCBIfam" id="TIGR01388">
    <property type="entry name" value="rnd"/>
    <property type="match status" value="1"/>
</dbReference>
<sequence>MADTDIRWITDDQGLREACAHWQQQPVLALDTEFMRTETFYPEAGLIQLSDGQTVWLLDPLPITTWQPFAQWLESPNTLKVLHSCSEDLEVLQRLCAALPTPLFDTQLAAAFLGLGHSMGYARLVHEVLGLELPKGETRSDWLQRPLSEMQIRYAAEDTLHLFELYQALEARLDATKRGWLLDDCAEQIAAARLSKDPREAYLDVKLAWKLRPQQLAVLRELCAWRETEARRRNVARNRLLRERSLWPLARFQPDNLVALARIEDMHPRTVRQDGETLLQLMAAGKAVPQSDWPETPEPPMGPEVSAVLKRLRNIGKEKAEQLAMAPEIMLRKKALEALLRSGYKDGDYRLPDDFNGWRKELFGEQLLAELNGEPA</sequence>
<name>A0A1H7H5F3_9GAMM</name>
<comment type="function">
    <text evidence="6">Exonuclease involved in the 3' processing of various precursor tRNAs. Initiates hydrolysis at the 3'-terminus of an RNA molecule and releases 5'-mononucleotides.</text>
</comment>
<dbReference type="Pfam" id="PF01612">
    <property type="entry name" value="DNA_pol_A_exo1"/>
    <property type="match status" value="1"/>
</dbReference>
<dbReference type="EMBL" id="FOAS01000002">
    <property type="protein sequence ID" value="SEK45626.1"/>
    <property type="molecule type" value="Genomic_DNA"/>
</dbReference>
<evidence type="ECO:0000313" key="9">
    <source>
        <dbReference type="Proteomes" id="UP000185766"/>
    </source>
</evidence>
<gene>
    <name evidence="6" type="primary">rnd</name>
    <name evidence="8" type="ORF">SAMN05216214_102289</name>
</gene>
<dbReference type="Pfam" id="PF00570">
    <property type="entry name" value="HRDC"/>
    <property type="match status" value="1"/>
</dbReference>
<dbReference type="InterPro" id="IPR006292">
    <property type="entry name" value="RNase_D"/>
</dbReference>
<dbReference type="InterPro" id="IPR036397">
    <property type="entry name" value="RNaseH_sf"/>
</dbReference>
<comment type="catalytic activity">
    <reaction evidence="6">
        <text>Exonucleolytic cleavage that removes extra residues from the 3'-terminus of tRNA to produce 5'-mononucleotides.</text>
        <dbReference type="EC" id="3.1.13.5"/>
    </reaction>
</comment>
<dbReference type="InterPro" id="IPR051086">
    <property type="entry name" value="RNase_D-like"/>
</dbReference>
<comment type="subcellular location">
    <subcellularLocation>
        <location evidence="6">Cytoplasm</location>
    </subcellularLocation>
</comment>
<keyword evidence="5 6" id="KW-0269">Exonuclease</keyword>
<evidence type="ECO:0000256" key="2">
    <source>
        <dbReference type="ARBA" id="ARBA00022694"/>
    </source>
</evidence>
<dbReference type="InterPro" id="IPR044876">
    <property type="entry name" value="HRDC_dom_sf"/>
</dbReference>
<feature type="domain" description="HRDC" evidence="7">
    <location>
        <begin position="212"/>
        <end position="292"/>
    </location>
</feature>
<dbReference type="GO" id="GO:0033890">
    <property type="term" value="F:ribonuclease D activity"/>
    <property type="evidence" value="ECO:0007669"/>
    <property type="project" value="UniProtKB-UniRule"/>
</dbReference>
<reference evidence="8 9" key="1">
    <citation type="submission" date="2016-10" db="EMBL/GenBank/DDBJ databases">
        <authorList>
            <person name="de Groot N.N."/>
        </authorList>
    </citation>
    <scope>NUCLEOTIDE SEQUENCE [LARGE SCALE GENOMIC DNA]</scope>
    <source>
        <strain evidence="8 9">JCM 19513</strain>
    </source>
</reference>
<organism evidence="8 9">
    <name type="scientific">Atopomonas hussainii</name>
    <dbReference type="NCBI Taxonomy" id="1429083"/>
    <lineage>
        <taxon>Bacteria</taxon>
        <taxon>Pseudomonadati</taxon>
        <taxon>Pseudomonadota</taxon>
        <taxon>Gammaproteobacteria</taxon>
        <taxon>Pseudomonadales</taxon>
        <taxon>Pseudomonadaceae</taxon>
        <taxon>Atopomonas</taxon>
    </lineage>
</organism>
<dbReference type="AlphaFoldDB" id="A0A1H7H5F3"/>
<dbReference type="GO" id="GO:0008408">
    <property type="term" value="F:3'-5' exonuclease activity"/>
    <property type="evidence" value="ECO:0007669"/>
    <property type="project" value="InterPro"/>
</dbReference>
<dbReference type="GO" id="GO:0003676">
    <property type="term" value="F:nucleic acid binding"/>
    <property type="evidence" value="ECO:0007669"/>
    <property type="project" value="InterPro"/>
</dbReference>
<keyword evidence="2 6" id="KW-0819">tRNA processing</keyword>
<dbReference type="PANTHER" id="PTHR47649:SF1">
    <property type="entry name" value="RIBONUCLEASE D"/>
    <property type="match status" value="1"/>
</dbReference>
<keyword evidence="3 6" id="KW-0540">Nuclease</keyword>
<dbReference type="SUPFAM" id="SSF47819">
    <property type="entry name" value="HRDC-like"/>
    <property type="match status" value="2"/>
</dbReference>
<comment type="similarity">
    <text evidence="6">Belongs to the RNase D family.</text>
</comment>
<dbReference type="Gene3D" id="1.10.150.80">
    <property type="entry name" value="HRDC domain"/>
    <property type="match status" value="2"/>
</dbReference>
<dbReference type="EC" id="3.1.13.5" evidence="6"/>
<evidence type="ECO:0000256" key="3">
    <source>
        <dbReference type="ARBA" id="ARBA00022722"/>
    </source>
</evidence>
<dbReference type="Gene3D" id="3.30.420.10">
    <property type="entry name" value="Ribonuclease H-like superfamily/Ribonuclease H"/>
    <property type="match status" value="1"/>
</dbReference>
<dbReference type="InterPro" id="IPR012337">
    <property type="entry name" value="RNaseH-like_sf"/>
</dbReference>
<comment type="cofactor">
    <cofactor evidence="6">
        <name>a divalent metal cation</name>
        <dbReference type="ChEBI" id="CHEBI:60240"/>
    </cofactor>
</comment>
<dbReference type="SMART" id="SM00341">
    <property type="entry name" value="HRDC"/>
    <property type="match status" value="1"/>
</dbReference>
<accession>A0A1H7H5F3</accession>
<keyword evidence="1 6" id="KW-0963">Cytoplasm</keyword>
<dbReference type="PROSITE" id="PS50967">
    <property type="entry name" value="HRDC"/>
    <property type="match status" value="1"/>
</dbReference>
<dbReference type="GO" id="GO:0000166">
    <property type="term" value="F:nucleotide binding"/>
    <property type="evidence" value="ECO:0007669"/>
    <property type="project" value="InterPro"/>
</dbReference>
<evidence type="ECO:0000256" key="5">
    <source>
        <dbReference type="ARBA" id="ARBA00022839"/>
    </source>
</evidence>
<dbReference type="InterPro" id="IPR002562">
    <property type="entry name" value="3'-5'_exonuclease_dom"/>
</dbReference>
<dbReference type="STRING" id="1429083.GCA_001885685_01962"/>
<evidence type="ECO:0000256" key="4">
    <source>
        <dbReference type="ARBA" id="ARBA00022801"/>
    </source>
</evidence>
<dbReference type="Proteomes" id="UP000185766">
    <property type="component" value="Unassembled WGS sequence"/>
</dbReference>
<evidence type="ECO:0000313" key="8">
    <source>
        <dbReference type="EMBL" id="SEK45626.1"/>
    </source>
</evidence>
<proteinExistence type="inferred from homology"/>
<dbReference type="InterPro" id="IPR010997">
    <property type="entry name" value="HRDC-like_sf"/>
</dbReference>
<dbReference type="CDD" id="cd06142">
    <property type="entry name" value="RNaseD_exo"/>
    <property type="match status" value="1"/>
</dbReference>
<dbReference type="GO" id="GO:0005737">
    <property type="term" value="C:cytoplasm"/>
    <property type="evidence" value="ECO:0007669"/>
    <property type="project" value="UniProtKB-SubCell"/>
</dbReference>
<evidence type="ECO:0000256" key="6">
    <source>
        <dbReference type="HAMAP-Rule" id="MF_01899"/>
    </source>
</evidence>
<dbReference type="SMART" id="SM00474">
    <property type="entry name" value="35EXOc"/>
    <property type="match status" value="1"/>
</dbReference>
<keyword evidence="9" id="KW-1185">Reference proteome</keyword>
<dbReference type="GO" id="GO:0042780">
    <property type="term" value="P:tRNA 3'-end processing"/>
    <property type="evidence" value="ECO:0007669"/>
    <property type="project" value="UniProtKB-UniRule"/>
</dbReference>
<protein>
    <recommendedName>
        <fullName evidence="6">Ribonuclease D</fullName>
        <shortName evidence="6">RNase D</shortName>
        <ecNumber evidence="6">3.1.13.5</ecNumber>
    </recommendedName>
</protein>
<dbReference type="PANTHER" id="PTHR47649">
    <property type="entry name" value="RIBONUCLEASE D"/>
    <property type="match status" value="1"/>
</dbReference>
<evidence type="ECO:0000259" key="7">
    <source>
        <dbReference type="PROSITE" id="PS50967"/>
    </source>
</evidence>
<keyword evidence="4 6" id="KW-0378">Hydrolase</keyword>
<dbReference type="SUPFAM" id="SSF53098">
    <property type="entry name" value="Ribonuclease H-like"/>
    <property type="match status" value="1"/>
</dbReference>
<dbReference type="HAMAP" id="MF_01899">
    <property type="entry name" value="RNase_D"/>
    <property type="match status" value="1"/>
</dbReference>